<evidence type="ECO:0000313" key="3">
    <source>
        <dbReference type="Proteomes" id="UP000156487"/>
    </source>
</evidence>
<dbReference type="KEGG" id="vg:20268193"/>
<dbReference type="OrthoDB" id="3290at10239"/>
<protein>
    <submittedName>
        <fullName evidence="2">Nucleoprotein</fullName>
    </submittedName>
</protein>
<gene>
    <name evidence="2" type="primary">N</name>
</gene>
<name>A0A077ER37_9MONO</name>
<dbReference type="GeneID" id="20268193"/>
<feature type="region of interest" description="Disordered" evidence="1">
    <location>
        <begin position="1"/>
        <end position="32"/>
    </location>
</feature>
<dbReference type="InterPro" id="IPR015970">
    <property type="entry name" value="P40_nucleoprot_sub2_BD-vir"/>
</dbReference>
<dbReference type="Pfam" id="PF06407">
    <property type="entry name" value="BDV_P40"/>
    <property type="match status" value="1"/>
</dbReference>
<evidence type="ECO:0000313" key="2">
    <source>
        <dbReference type="EMBL" id="AIL50412.1"/>
    </source>
</evidence>
<evidence type="ECO:0000256" key="1">
    <source>
        <dbReference type="SAM" id="MobiDB-lite"/>
    </source>
</evidence>
<reference evidence="2 3" key="1">
    <citation type="journal article" date="2014" name="Genome Announc.">
        <title>Genome Sequence of a Bornavirus Recovered from an African Garter Snake (Elapsoidea loveridgei).</title>
        <authorList>
            <person name="Stenglein M.D."/>
            <person name="Leavitt E.B."/>
            <person name="Abramovitch M.A."/>
            <person name="McGuire J.A."/>
            <person name="DeRisi J.L."/>
        </authorList>
    </citation>
    <scope>NUCLEOTIDE SEQUENCE [LARGE SCALE GENOMIC DNA]</scope>
    <source>
        <strain evidence="2">251327</strain>
    </source>
</reference>
<dbReference type="GO" id="GO:0019013">
    <property type="term" value="C:viral nucleocapsid"/>
    <property type="evidence" value="ECO:0007669"/>
    <property type="project" value="UniProtKB-KW"/>
</dbReference>
<dbReference type="Proteomes" id="UP000156487">
    <property type="component" value="Segment"/>
</dbReference>
<dbReference type="Gene3D" id="1.10.3040.10">
    <property type="entry name" value="borna disease virus nucleoprotein, domain 1"/>
    <property type="match status" value="1"/>
</dbReference>
<keyword evidence="3" id="KW-1185">Reference proteome</keyword>
<dbReference type="InterPro" id="IPR015969">
    <property type="entry name" value="P40_nucleoprot_sub1_BD-vir"/>
</dbReference>
<proteinExistence type="predicted"/>
<keyword evidence="2" id="KW-0543">Viral nucleoprotein</keyword>
<dbReference type="SUPFAM" id="SSF101399">
    <property type="entry name" value="P40 nucleoprotein"/>
    <property type="match status" value="1"/>
</dbReference>
<dbReference type="EMBL" id="KM114265">
    <property type="protein sequence ID" value="AIL50412.1"/>
    <property type="molecule type" value="Viral_cRNA"/>
</dbReference>
<keyword evidence="2" id="KW-0946">Virion</keyword>
<organism evidence="2 3">
    <name type="scientific">Loveridge's garter snake virus 1</name>
    <dbReference type="NCBI Taxonomy" id="1881951"/>
    <lineage>
        <taxon>Viruses</taxon>
        <taxon>Riboviria</taxon>
        <taxon>Orthornavirae</taxon>
        <taxon>Negarnaviricota</taxon>
        <taxon>Haploviricotina</taxon>
        <taxon>Monjiviricetes</taxon>
        <taxon>Mononegavirales</taxon>
        <taxon>Bornaviridae</taxon>
        <taxon>Orthobornavirus</taxon>
        <taxon>Orthobornavirus elapsoideae</taxon>
    </lineage>
</organism>
<dbReference type="InterPro" id="IPR036260">
    <property type="entry name" value="P40_nucleoprot_sf_BD-vir"/>
</dbReference>
<accession>A0A077ER37</accession>
<dbReference type="InterPro" id="IPR009441">
    <property type="entry name" value="P40_nucleoprot_BD-vir"/>
</dbReference>
<dbReference type="RefSeq" id="YP_009055058.1">
    <property type="nucleotide sequence ID" value="NC_024778.1"/>
</dbReference>
<dbReference type="Gene3D" id="1.10.3050.10">
    <property type="entry name" value="borna disease virus nucleoprotein, domain 2"/>
    <property type="match status" value="1"/>
</dbReference>
<sequence length="377" mass="42262">MPPKRQKPPSETVSVPMDETEPEQEESHFPDLPGKFLQYPVAGKDPHPGIGRKGDIRKNAIALLSQERRAQYHQVTGSLVFLCLLISGLHQAFAFGGIPEESYLAAPFQTPDGTLRYETACFYGSGDIDRELTQLEVSSIMSHCCSLLIGIIIGSSTKIKAGAEQIRKRFKTLMASLGRPDHGETANLLQLYNPHMAIDWFNSQSWVGSFVLGLLTTDFESPGREFMDQMRLVASYAQMTTYTTIKEYLEQCMDATLTIPAVYKEIDEFLDVEEDLRRKHREMFKYLGAIRHSDAIKLAPRSFPNLASAAFYWSKKENATMTGYKASTIQPGATVKEAQLARLRRREIKRDGDMEEFDLKAAGIMARIGVTGYAEAK</sequence>